<comment type="caution">
    <text evidence="1">The sequence shown here is derived from an EMBL/GenBank/DDBJ whole genome shotgun (WGS) entry which is preliminary data.</text>
</comment>
<dbReference type="Proteomes" id="UP001057402">
    <property type="component" value="Chromosome 4"/>
</dbReference>
<gene>
    <name evidence="1" type="ORF">MLD38_015272</name>
</gene>
<organism evidence="1 2">
    <name type="scientific">Melastoma candidum</name>
    <dbReference type="NCBI Taxonomy" id="119954"/>
    <lineage>
        <taxon>Eukaryota</taxon>
        <taxon>Viridiplantae</taxon>
        <taxon>Streptophyta</taxon>
        <taxon>Embryophyta</taxon>
        <taxon>Tracheophyta</taxon>
        <taxon>Spermatophyta</taxon>
        <taxon>Magnoliopsida</taxon>
        <taxon>eudicotyledons</taxon>
        <taxon>Gunneridae</taxon>
        <taxon>Pentapetalae</taxon>
        <taxon>rosids</taxon>
        <taxon>malvids</taxon>
        <taxon>Myrtales</taxon>
        <taxon>Melastomataceae</taxon>
        <taxon>Melastomatoideae</taxon>
        <taxon>Melastomateae</taxon>
        <taxon>Melastoma</taxon>
    </lineage>
</organism>
<evidence type="ECO:0000313" key="2">
    <source>
        <dbReference type="Proteomes" id="UP001057402"/>
    </source>
</evidence>
<protein>
    <submittedName>
        <fullName evidence="1">Uncharacterized protein</fullName>
    </submittedName>
</protein>
<dbReference type="EMBL" id="CM042883">
    <property type="protein sequence ID" value="KAI4377685.1"/>
    <property type="molecule type" value="Genomic_DNA"/>
</dbReference>
<keyword evidence="2" id="KW-1185">Reference proteome</keyword>
<name>A0ACB9RFE5_9MYRT</name>
<sequence length="802" mass="87953">MIRGGRSHVSAPPAFSNDGKKLLVCTGNDVSIFSTSTGLLVSALEGHVALVTSVVVEPAQSPGSKVLCYCWTAALDGTIRYWDFALPELMKTVDIKFPIFSMVIPSLFSQHVGSNNSRPDLFAYISIENMNEESHPKALHGQVRKCNLTKSSLAGLVMKETKRPPYMCMSPAGDFCSIINKRKLHIWKISEVDGPGIAPIKIDFHHTRDLTVCAFHHTQKIVAAGDISGRILIWRGFGSREFSKGVGKRSINDEGERPGVRGEDDADSCTTWHWHSTAVNVLSFSSDGAYLYSGGAEGVLVVWQLDTGKKKFLPRIGSPLLYFVDSPDPLLASVSCADNQIHFLKLPHMEILKSISGIKLPAALPKPYDSLYQSCAFDSNKGLLALRTENYAVQIYSLFDDREVGQIQICERNHQSGDEITVFLTKIAISWDGSLLSTVEVRLPEEDLGGLVCLKLWKSDSPSNQFKLSTVIYEPHREYQISALAFRPTKSMVCTTSDGGDFKTWVQNDCKSKEEKVPDSGWICLAVGSYKKKPMTAAAFSADGSILAVAAATVITLWDPDNNVLISVLGDSHVSIKALSFVGHSGLLSVSGGSKPQLDVWSLTEFSRLWSYSLQVEGIACSDDPSTFAVLALLPKNGDNFDEAAFQWRDGVILVFTGTSHVPTATWSVRKAERGAISFLRAKPEEHILDGRRSKFLVAFVNGDHEYVLFDPFGDGTDEHGVKRLMDSSVEEKESFGYTSIYGNLKELEPQDSKSAGTGVVPTGKDWSSIFSWPSHDPPPLTKVCSEFLESLLERRQAVTGS</sequence>
<reference evidence="2" key="1">
    <citation type="journal article" date="2023" name="Front. Plant Sci.">
        <title>Chromosomal-level genome assembly of Melastoma candidum provides insights into trichome evolution.</title>
        <authorList>
            <person name="Zhong Y."/>
            <person name="Wu W."/>
            <person name="Sun C."/>
            <person name="Zou P."/>
            <person name="Liu Y."/>
            <person name="Dai S."/>
            <person name="Zhou R."/>
        </authorList>
    </citation>
    <scope>NUCLEOTIDE SEQUENCE [LARGE SCALE GENOMIC DNA]</scope>
</reference>
<evidence type="ECO:0000313" key="1">
    <source>
        <dbReference type="EMBL" id="KAI4377685.1"/>
    </source>
</evidence>
<proteinExistence type="predicted"/>
<accession>A0ACB9RFE5</accession>